<organism evidence="5 6">
    <name type="scientific">Limobrevibacterium gyesilva</name>
    <dbReference type="NCBI Taxonomy" id="2991712"/>
    <lineage>
        <taxon>Bacteria</taxon>
        <taxon>Pseudomonadati</taxon>
        <taxon>Pseudomonadota</taxon>
        <taxon>Alphaproteobacteria</taxon>
        <taxon>Acetobacterales</taxon>
        <taxon>Acetobacteraceae</taxon>
        <taxon>Limobrevibacterium</taxon>
    </lineage>
</organism>
<comment type="caution">
    <text evidence="5">The sequence shown here is derived from an EMBL/GenBank/DDBJ whole genome shotgun (WGS) entry which is preliminary data.</text>
</comment>
<dbReference type="SUPFAM" id="SSF54593">
    <property type="entry name" value="Glyoxalase/Bleomycin resistance protein/Dihydroxybiphenyl dioxygenase"/>
    <property type="match status" value="1"/>
</dbReference>
<dbReference type="EMBL" id="JAPDNT010000008">
    <property type="protein sequence ID" value="MCW3475442.1"/>
    <property type="molecule type" value="Genomic_DNA"/>
</dbReference>
<sequence>MAVLVPELMVADICRSVAFYRDELGFRVMWERPKKRFAYLGRDGAEIMLEQAVGRHFLAGLLEYPNGRGMNLQIRVPDVEALHRAVLANGALIRLPMEVKWYRTGNFLSCNRQFVVIDPDGYLLRFYTDLGGRADD</sequence>
<gene>
    <name evidence="5" type="ORF">OL599_12735</name>
</gene>
<dbReference type="InterPro" id="IPR000335">
    <property type="entry name" value="Bleomycin-R"/>
</dbReference>
<dbReference type="GO" id="GO:0046677">
    <property type="term" value="P:response to antibiotic"/>
    <property type="evidence" value="ECO:0007669"/>
    <property type="project" value="UniProtKB-KW"/>
</dbReference>
<evidence type="ECO:0000256" key="3">
    <source>
        <dbReference type="ARBA" id="ARBA00023251"/>
    </source>
</evidence>
<feature type="domain" description="VOC" evidence="4">
    <location>
        <begin position="1"/>
        <end position="129"/>
    </location>
</feature>
<accession>A0AA42CHY8</accession>
<proteinExistence type="inferred from homology"/>
<evidence type="ECO:0000313" key="5">
    <source>
        <dbReference type="EMBL" id="MCW3475442.1"/>
    </source>
</evidence>
<protein>
    <recommendedName>
        <fullName evidence="2">Bleomycin resistance protein</fullName>
    </recommendedName>
</protein>
<evidence type="ECO:0000313" key="6">
    <source>
        <dbReference type="Proteomes" id="UP001165679"/>
    </source>
</evidence>
<dbReference type="PROSITE" id="PS51819">
    <property type="entry name" value="VOC"/>
    <property type="match status" value="1"/>
</dbReference>
<reference evidence="5" key="2">
    <citation type="submission" date="2022-10" db="EMBL/GenBank/DDBJ databases">
        <authorList>
            <person name="Trinh H.N."/>
        </authorList>
    </citation>
    <scope>NUCLEOTIDE SEQUENCE</scope>
    <source>
        <strain evidence="5">RN2-1</strain>
    </source>
</reference>
<dbReference type="RefSeq" id="WP_264714152.1">
    <property type="nucleotide sequence ID" value="NZ_JAPDNT010000008.1"/>
</dbReference>
<evidence type="ECO:0000256" key="1">
    <source>
        <dbReference type="ARBA" id="ARBA00011051"/>
    </source>
</evidence>
<evidence type="ECO:0000259" key="4">
    <source>
        <dbReference type="PROSITE" id="PS51819"/>
    </source>
</evidence>
<dbReference type="Proteomes" id="UP001165679">
    <property type="component" value="Unassembled WGS sequence"/>
</dbReference>
<reference evidence="5" key="1">
    <citation type="submission" date="2022-09" db="EMBL/GenBank/DDBJ databases">
        <title>Rhodovastum sp. nov. RN2-1 isolated from soil in Seongnam, South Korea.</title>
        <authorList>
            <person name="Le N.T."/>
        </authorList>
    </citation>
    <scope>NUCLEOTIDE SEQUENCE</scope>
    <source>
        <strain evidence="5">RN2-1</strain>
    </source>
</reference>
<dbReference type="InterPro" id="IPR037523">
    <property type="entry name" value="VOC_core"/>
</dbReference>
<keyword evidence="6" id="KW-1185">Reference proteome</keyword>
<evidence type="ECO:0000256" key="2">
    <source>
        <dbReference type="ARBA" id="ARBA00021572"/>
    </source>
</evidence>
<comment type="similarity">
    <text evidence="1">Belongs to the bleomycin resistance protein family.</text>
</comment>
<dbReference type="CDD" id="cd08349">
    <property type="entry name" value="BLMA_like"/>
    <property type="match status" value="1"/>
</dbReference>
<dbReference type="AlphaFoldDB" id="A0AA42CHY8"/>
<dbReference type="Gene3D" id="3.10.180.10">
    <property type="entry name" value="2,3-Dihydroxybiphenyl 1,2-Dioxygenase, domain 1"/>
    <property type="match status" value="1"/>
</dbReference>
<dbReference type="Pfam" id="PF00903">
    <property type="entry name" value="Glyoxalase"/>
    <property type="match status" value="1"/>
</dbReference>
<keyword evidence="3" id="KW-0046">Antibiotic resistance</keyword>
<dbReference type="InterPro" id="IPR029068">
    <property type="entry name" value="Glyas_Bleomycin-R_OHBP_Dase"/>
</dbReference>
<name>A0AA42CHY8_9PROT</name>
<dbReference type="InterPro" id="IPR004360">
    <property type="entry name" value="Glyas_Fos-R_dOase_dom"/>
</dbReference>